<dbReference type="AlphaFoldDB" id="A0A5R9L5N7"/>
<name>A0A5R9L5N7_9BACT</name>
<dbReference type="Proteomes" id="UP000306402">
    <property type="component" value="Unassembled WGS sequence"/>
</dbReference>
<accession>A0A5R9L5N7</accession>
<proteinExistence type="predicted"/>
<keyword evidence="3" id="KW-1185">Reference proteome</keyword>
<reference evidence="2 3" key="1">
    <citation type="submission" date="2019-05" db="EMBL/GenBank/DDBJ databases">
        <authorList>
            <person name="Qu J.-H."/>
        </authorList>
    </citation>
    <scope>NUCLEOTIDE SEQUENCE [LARGE SCALE GENOMIC DNA]</scope>
    <source>
        <strain evidence="2 3">T17</strain>
    </source>
</reference>
<gene>
    <name evidence="2" type="ORF">FEN17_09925</name>
</gene>
<protein>
    <submittedName>
        <fullName evidence="2">DUF2271 domain-containing protein</fullName>
    </submittedName>
</protein>
<evidence type="ECO:0000313" key="3">
    <source>
        <dbReference type="Proteomes" id="UP000306402"/>
    </source>
</evidence>
<evidence type="ECO:0000313" key="2">
    <source>
        <dbReference type="EMBL" id="TLV03884.1"/>
    </source>
</evidence>
<dbReference type="EMBL" id="VCEJ01000002">
    <property type="protein sequence ID" value="TLV03884.1"/>
    <property type="molecule type" value="Genomic_DNA"/>
</dbReference>
<feature type="signal peptide" evidence="1">
    <location>
        <begin position="1"/>
        <end position="24"/>
    </location>
</feature>
<sequence length="161" mass="18102">MSAFIKTVLIIAVLTFARPAATFAQTSKYKCMIQMTNYQGEGAYIVVSLINSKDVYEKTLYVMGPDKKWYKDLKEWHKFQSKKPVNISAITGASVTGGDRSVNVFEIETAKINAGYKLRFETAVEDQKYNVKDVEVPLTTEALSAKTDGTGYIRYVRFSPN</sequence>
<dbReference type="Pfam" id="PF10029">
    <property type="entry name" value="DUF2271"/>
    <property type="match status" value="1"/>
</dbReference>
<dbReference type="InterPro" id="IPR014469">
    <property type="entry name" value="DUF2271"/>
</dbReference>
<organism evidence="2 3">
    <name type="scientific">Dyadobacter luticola</name>
    <dbReference type="NCBI Taxonomy" id="1979387"/>
    <lineage>
        <taxon>Bacteria</taxon>
        <taxon>Pseudomonadati</taxon>
        <taxon>Bacteroidota</taxon>
        <taxon>Cytophagia</taxon>
        <taxon>Cytophagales</taxon>
        <taxon>Spirosomataceae</taxon>
        <taxon>Dyadobacter</taxon>
    </lineage>
</organism>
<dbReference type="OrthoDB" id="1430845at2"/>
<feature type="chain" id="PRO_5024395768" evidence="1">
    <location>
        <begin position="25"/>
        <end position="161"/>
    </location>
</feature>
<evidence type="ECO:0000256" key="1">
    <source>
        <dbReference type="SAM" id="SignalP"/>
    </source>
</evidence>
<dbReference type="RefSeq" id="WP_138365093.1">
    <property type="nucleotide sequence ID" value="NZ_VCEJ01000002.1"/>
</dbReference>
<keyword evidence="1" id="KW-0732">Signal</keyword>
<comment type="caution">
    <text evidence="2">The sequence shown here is derived from an EMBL/GenBank/DDBJ whole genome shotgun (WGS) entry which is preliminary data.</text>
</comment>